<keyword evidence="2" id="KW-1185">Reference proteome</keyword>
<name>A0A8T2N197_9TELE</name>
<dbReference type="EMBL" id="JAFBMS010000309">
    <property type="protein sequence ID" value="KAG9331668.1"/>
    <property type="molecule type" value="Genomic_DNA"/>
</dbReference>
<gene>
    <name evidence="1" type="ORF">JZ751_018467</name>
</gene>
<accession>A0A8T2N197</accession>
<organism evidence="1 2">
    <name type="scientific">Albula glossodonta</name>
    <name type="common">roundjaw bonefish</name>
    <dbReference type="NCBI Taxonomy" id="121402"/>
    <lineage>
        <taxon>Eukaryota</taxon>
        <taxon>Metazoa</taxon>
        <taxon>Chordata</taxon>
        <taxon>Craniata</taxon>
        <taxon>Vertebrata</taxon>
        <taxon>Euteleostomi</taxon>
        <taxon>Actinopterygii</taxon>
        <taxon>Neopterygii</taxon>
        <taxon>Teleostei</taxon>
        <taxon>Albuliformes</taxon>
        <taxon>Albulidae</taxon>
        <taxon>Albula</taxon>
    </lineage>
</organism>
<sequence>MHLVSTHQKVPTHRVREEVLYLCAYLNLQHRHYSLQHKDTDSPTLHPKRGHCPLPISHTWTSHLFPALSFWERLENGMKGVTVVALVISRRLSDLPKPLPAQSTEVCWVM</sequence>
<proteinExistence type="predicted"/>
<reference evidence="1" key="1">
    <citation type="thesis" date="2021" institute="BYU ScholarsArchive" country="Provo, UT, USA">
        <title>Applications of and Algorithms for Genome Assembly and Genomic Analyses with an Emphasis on Marine Teleosts.</title>
        <authorList>
            <person name="Pickett B.D."/>
        </authorList>
    </citation>
    <scope>NUCLEOTIDE SEQUENCE</scope>
    <source>
        <strain evidence="1">HI-2016</strain>
    </source>
</reference>
<protein>
    <submittedName>
        <fullName evidence="1">Uncharacterized protein</fullName>
    </submittedName>
</protein>
<dbReference type="AlphaFoldDB" id="A0A8T2N197"/>
<evidence type="ECO:0000313" key="2">
    <source>
        <dbReference type="Proteomes" id="UP000824540"/>
    </source>
</evidence>
<comment type="caution">
    <text evidence="1">The sequence shown here is derived from an EMBL/GenBank/DDBJ whole genome shotgun (WGS) entry which is preliminary data.</text>
</comment>
<dbReference type="Proteomes" id="UP000824540">
    <property type="component" value="Unassembled WGS sequence"/>
</dbReference>
<evidence type="ECO:0000313" key="1">
    <source>
        <dbReference type="EMBL" id="KAG9331668.1"/>
    </source>
</evidence>